<dbReference type="PANTHER" id="PTHR11070">
    <property type="entry name" value="UVRD / RECB / PCRA DNA HELICASE FAMILY MEMBER"/>
    <property type="match status" value="1"/>
</dbReference>
<sequence length="1128" mass="125670">MNSPLDATRPAANATVHASAGTGKTWLLVTRLMRLLLAGVEPGRVLAVTFTRKAAAEMLERLTERLRLLATVPDADLDPLLEQMGVAPEPELRRQARRLYETLLRADFNLRATTFHSVCQEILQRFPLEAGVPPGFELLEAEGDARDAAWDALYAEATAAPEGDIGRALDTLMDGCGGLGSVQTALGSFLAHRIDWWAYTDGRDDPVAWAGERLREQLDIDPDTDPEQVFFNDLTCQRLQQFRDLLLLHPTDTHTRQAAAIDAALNTGTPAPTRIEALWPALLTQKGEPLSRKASKTLEKKLGADGMERLLGLHTRLCEQFLDLLDARQRRTNWELNRAWYHAGARLLEQFQAIKRNQRQLDFSDLEWHAYQLLNRSEQAHWVQYKLDNRIDHLLVDEFQDTNPTQWRLLLPLLEELAAGSERARSVFLVGDEKQSIYRFRRADSRLLGAASEWLEQHLASRRHSLTHSRRSAAAIIDCVNRVFAQPELHSRMPHFEPHGTFHPHLWGRVELLPLIQAEAAPEAEPVPAPTGLRDPLRQPRELPLDDRYYREGRQTAERIQALIAGGCLLEEGDRARPVRYGDILILLRSRTHAADYERALRDAGIPCLGTSRGALLDSLEARDLEALLQTLIAPHNNLALAQVLRSPLFAATDADLVRLAGLKQGDWMARLSALADDPATPEALRRAADCLPRWDERVGRLPVHDLLDRVFFEGDVLARYAAATPAALRPQVLANLQRFLELALEIDSGRYPSLPRFLQQLSRLRERSDEAPDDAPPAAGDRVRMLTIHGAKGLEAPVVLLLDAAAAERDRSAWQALVDWPASDARPRYFLLNPGQARRDRISRDWQAAQQQAEAREDANLLYVALTRARQLLIVSGTAPARGSGSGWHDLIRTGLAPETQALDTPLVLETGVAPAAAANVATPAAAEAPAPDPRLARPLEFALPRDRLAPSRRNETIADSEGFDADGRLRGQAVHLLLEWLSAPAPISAGVALQRLAAWAGRDAMQDDLQAWLAEARALLAHPGLADLFDPARYEMAWKEVPLQYLDDGVLVEGIVDRLVRRADRLLLIDYKTHRLGTAPAAQHAASFQGQMRYYAAGARRLWPQLPIECGILYTHSRELVLLDID</sequence>
<keyword evidence="2 15" id="KW-0547">Nucleotide-binding</keyword>
<dbReference type="InterPro" id="IPR038726">
    <property type="entry name" value="PDDEXK_AddAB-type"/>
</dbReference>
<dbReference type="KEGG" id="ttc:FOKN1_2440"/>
<dbReference type="Pfam" id="PF12705">
    <property type="entry name" value="PDDEXK_1"/>
    <property type="match status" value="1"/>
</dbReference>
<evidence type="ECO:0000256" key="6">
    <source>
        <dbReference type="ARBA" id="ARBA00022839"/>
    </source>
</evidence>
<dbReference type="InterPro" id="IPR011335">
    <property type="entry name" value="Restrct_endonuc-II-like"/>
</dbReference>
<evidence type="ECO:0000256" key="2">
    <source>
        <dbReference type="ARBA" id="ARBA00022741"/>
    </source>
</evidence>
<feature type="domain" description="UvrD-like helicase ATP-binding" evidence="16">
    <location>
        <begin position="1"/>
        <end position="473"/>
    </location>
</feature>
<dbReference type="GO" id="GO:0005524">
    <property type="term" value="F:ATP binding"/>
    <property type="evidence" value="ECO:0007669"/>
    <property type="project" value="UniProtKB-UniRule"/>
</dbReference>
<keyword evidence="10" id="KW-0413">Isomerase</keyword>
<dbReference type="Gene3D" id="1.10.486.10">
    <property type="entry name" value="PCRA, domain 4"/>
    <property type="match status" value="1"/>
</dbReference>
<gene>
    <name evidence="18" type="ORF">FOKN1_2440</name>
</gene>
<dbReference type="GO" id="GO:0004527">
    <property type="term" value="F:exonuclease activity"/>
    <property type="evidence" value="ECO:0007669"/>
    <property type="project" value="UniProtKB-KW"/>
</dbReference>
<evidence type="ECO:0000256" key="1">
    <source>
        <dbReference type="ARBA" id="ARBA00022722"/>
    </source>
</evidence>
<evidence type="ECO:0000313" key="19">
    <source>
        <dbReference type="Proteomes" id="UP000218765"/>
    </source>
</evidence>
<keyword evidence="19" id="KW-1185">Reference proteome</keyword>
<dbReference type="GO" id="GO:0003677">
    <property type="term" value="F:DNA binding"/>
    <property type="evidence" value="ECO:0007669"/>
    <property type="project" value="UniProtKB-KW"/>
</dbReference>
<keyword evidence="3" id="KW-0227">DNA damage</keyword>
<evidence type="ECO:0000256" key="15">
    <source>
        <dbReference type="PROSITE-ProRule" id="PRU00560"/>
    </source>
</evidence>
<evidence type="ECO:0000256" key="9">
    <source>
        <dbReference type="ARBA" id="ARBA00023204"/>
    </source>
</evidence>
<evidence type="ECO:0000256" key="4">
    <source>
        <dbReference type="ARBA" id="ARBA00022801"/>
    </source>
</evidence>
<comment type="catalytic activity">
    <reaction evidence="14">
        <text>ATP + H2O = ADP + phosphate + H(+)</text>
        <dbReference type="Rhea" id="RHEA:13065"/>
        <dbReference type="ChEBI" id="CHEBI:15377"/>
        <dbReference type="ChEBI" id="CHEBI:15378"/>
        <dbReference type="ChEBI" id="CHEBI:30616"/>
        <dbReference type="ChEBI" id="CHEBI:43474"/>
        <dbReference type="ChEBI" id="CHEBI:456216"/>
        <dbReference type="EC" id="5.6.2.4"/>
    </reaction>
</comment>
<keyword evidence="7 15" id="KW-0067">ATP-binding</keyword>
<dbReference type="AlphaFoldDB" id="A0A1Z4VTT4"/>
<dbReference type="PROSITE" id="PS51217">
    <property type="entry name" value="UVRD_HELICASE_CTER"/>
    <property type="match status" value="1"/>
</dbReference>
<evidence type="ECO:0000256" key="12">
    <source>
        <dbReference type="ARBA" id="ARBA00034808"/>
    </source>
</evidence>
<dbReference type="GO" id="GO:0005829">
    <property type="term" value="C:cytosol"/>
    <property type="evidence" value="ECO:0007669"/>
    <property type="project" value="TreeGrafter"/>
</dbReference>
<dbReference type="InterPro" id="IPR000212">
    <property type="entry name" value="DNA_helicase_UvrD/REP"/>
</dbReference>
<comment type="catalytic activity">
    <reaction evidence="11">
        <text>Couples ATP hydrolysis with the unwinding of duplex DNA by translocating in the 3'-5' direction.</text>
        <dbReference type="EC" id="5.6.2.4"/>
    </reaction>
</comment>
<evidence type="ECO:0000256" key="13">
    <source>
        <dbReference type="ARBA" id="ARBA00034923"/>
    </source>
</evidence>
<dbReference type="GO" id="GO:0033202">
    <property type="term" value="C:DNA helicase complex"/>
    <property type="evidence" value="ECO:0007669"/>
    <property type="project" value="TreeGrafter"/>
</dbReference>
<evidence type="ECO:0000256" key="8">
    <source>
        <dbReference type="ARBA" id="ARBA00023125"/>
    </source>
</evidence>
<dbReference type="RefSeq" id="WP_172844301.1">
    <property type="nucleotide sequence ID" value="NZ_AP018052.1"/>
</dbReference>
<reference evidence="18 19" key="1">
    <citation type="submission" date="2017-05" db="EMBL/GenBank/DDBJ databases">
        <title>Thiocyanate degradation by Thiohalobacter thiocyanaticus FOKN1.</title>
        <authorList>
            <person name="Oshiki M."/>
            <person name="Fukushima T."/>
            <person name="Kawano S."/>
            <person name="Nakagawa J."/>
        </authorList>
    </citation>
    <scope>NUCLEOTIDE SEQUENCE [LARGE SCALE GENOMIC DNA]</scope>
    <source>
        <strain evidence="18 19">FOKN1</strain>
    </source>
</reference>
<proteinExistence type="predicted"/>
<dbReference type="InterPro" id="IPR014017">
    <property type="entry name" value="DNA_helicase_UvrD-like_C"/>
</dbReference>
<name>A0A1Z4VTT4_9GAMM</name>
<evidence type="ECO:0000256" key="10">
    <source>
        <dbReference type="ARBA" id="ARBA00023235"/>
    </source>
</evidence>
<feature type="domain" description="UvrD-like helicase C-terminal" evidence="17">
    <location>
        <begin position="510"/>
        <end position="794"/>
    </location>
</feature>
<evidence type="ECO:0000256" key="5">
    <source>
        <dbReference type="ARBA" id="ARBA00022806"/>
    </source>
</evidence>
<dbReference type="InterPro" id="IPR027417">
    <property type="entry name" value="P-loop_NTPase"/>
</dbReference>
<evidence type="ECO:0000259" key="16">
    <source>
        <dbReference type="PROSITE" id="PS51198"/>
    </source>
</evidence>
<dbReference type="GO" id="GO:0043138">
    <property type="term" value="F:3'-5' DNA helicase activity"/>
    <property type="evidence" value="ECO:0007669"/>
    <property type="project" value="UniProtKB-EC"/>
</dbReference>
<evidence type="ECO:0000256" key="11">
    <source>
        <dbReference type="ARBA" id="ARBA00034617"/>
    </source>
</evidence>
<keyword evidence="1" id="KW-0540">Nuclease</keyword>
<dbReference type="SUPFAM" id="SSF52540">
    <property type="entry name" value="P-loop containing nucleoside triphosphate hydrolases"/>
    <property type="match status" value="1"/>
</dbReference>
<feature type="binding site" evidence="15">
    <location>
        <begin position="18"/>
        <end position="25"/>
    </location>
    <ligand>
        <name>ATP</name>
        <dbReference type="ChEBI" id="CHEBI:30616"/>
    </ligand>
</feature>
<dbReference type="PANTHER" id="PTHR11070:SF2">
    <property type="entry name" value="ATP-DEPENDENT DNA HELICASE SRS2"/>
    <property type="match status" value="1"/>
</dbReference>
<dbReference type="GO" id="GO:0000725">
    <property type="term" value="P:recombinational repair"/>
    <property type="evidence" value="ECO:0007669"/>
    <property type="project" value="TreeGrafter"/>
</dbReference>
<protein>
    <recommendedName>
        <fullName evidence="12">DNA 3'-5' helicase</fullName>
        <ecNumber evidence="12">5.6.2.4</ecNumber>
    </recommendedName>
    <alternativeName>
        <fullName evidence="13">DNA 3'-5' helicase II</fullName>
    </alternativeName>
</protein>
<keyword evidence="8" id="KW-0238">DNA-binding</keyword>
<keyword evidence="4 15" id="KW-0378">Hydrolase</keyword>
<keyword evidence="9" id="KW-0234">DNA repair</keyword>
<dbReference type="PROSITE" id="PS51198">
    <property type="entry name" value="UVRD_HELICASE_ATP_BIND"/>
    <property type="match status" value="1"/>
</dbReference>
<dbReference type="Gene3D" id="3.40.50.300">
    <property type="entry name" value="P-loop containing nucleotide triphosphate hydrolases"/>
    <property type="match status" value="4"/>
</dbReference>
<evidence type="ECO:0000313" key="18">
    <source>
        <dbReference type="EMBL" id="BAZ94812.1"/>
    </source>
</evidence>
<organism evidence="18 19">
    <name type="scientific">Thiohalobacter thiocyanaticus</name>
    <dbReference type="NCBI Taxonomy" id="585455"/>
    <lineage>
        <taxon>Bacteria</taxon>
        <taxon>Pseudomonadati</taxon>
        <taxon>Pseudomonadota</taxon>
        <taxon>Gammaproteobacteria</taxon>
        <taxon>Thiohalobacterales</taxon>
        <taxon>Thiohalobacteraceae</taxon>
        <taxon>Thiohalobacter</taxon>
    </lineage>
</organism>
<dbReference type="SUPFAM" id="SSF52980">
    <property type="entry name" value="Restriction endonuclease-like"/>
    <property type="match status" value="1"/>
</dbReference>
<keyword evidence="6 18" id="KW-0269">Exonuclease</keyword>
<dbReference type="EMBL" id="AP018052">
    <property type="protein sequence ID" value="BAZ94812.1"/>
    <property type="molecule type" value="Genomic_DNA"/>
</dbReference>
<dbReference type="Gene3D" id="3.90.320.10">
    <property type="match status" value="1"/>
</dbReference>
<dbReference type="EC" id="5.6.2.4" evidence="12"/>
<evidence type="ECO:0000259" key="17">
    <source>
        <dbReference type="PROSITE" id="PS51217"/>
    </source>
</evidence>
<dbReference type="InterPro" id="IPR011604">
    <property type="entry name" value="PDDEXK-like_dom_sf"/>
</dbReference>
<accession>A0A1Z4VTT4</accession>
<dbReference type="InterPro" id="IPR014016">
    <property type="entry name" value="UvrD-like_ATP-bd"/>
</dbReference>
<evidence type="ECO:0000256" key="7">
    <source>
        <dbReference type="ARBA" id="ARBA00022840"/>
    </source>
</evidence>
<dbReference type="Pfam" id="PF13361">
    <property type="entry name" value="UvrD_C"/>
    <property type="match status" value="1"/>
</dbReference>
<dbReference type="Proteomes" id="UP000218765">
    <property type="component" value="Chromosome"/>
</dbReference>
<evidence type="ECO:0000256" key="14">
    <source>
        <dbReference type="ARBA" id="ARBA00048988"/>
    </source>
</evidence>
<keyword evidence="5 15" id="KW-0347">Helicase</keyword>
<dbReference type="Pfam" id="PF00580">
    <property type="entry name" value="UvrD-helicase"/>
    <property type="match status" value="1"/>
</dbReference>
<evidence type="ECO:0000256" key="3">
    <source>
        <dbReference type="ARBA" id="ARBA00022763"/>
    </source>
</evidence>